<keyword evidence="1" id="KW-0812">Transmembrane</keyword>
<gene>
    <name evidence="2" type="ORF">Y5S_00385</name>
</gene>
<evidence type="ECO:0000256" key="1">
    <source>
        <dbReference type="SAM" id="Phobius"/>
    </source>
</evidence>
<evidence type="ECO:0000313" key="2">
    <source>
        <dbReference type="EMBL" id="KGD66718.1"/>
    </source>
</evidence>
<reference evidence="2 3" key="1">
    <citation type="submission" date="2012-09" db="EMBL/GenBank/DDBJ databases">
        <title>Genome Sequence of alkane-degrading Bacterium Alcanivorax sp. 19-m-6.</title>
        <authorList>
            <person name="Lai Q."/>
            <person name="Shao Z."/>
        </authorList>
    </citation>
    <scope>NUCLEOTIDE SEQUENCE [LARGE SCALE GENOMIC DNA]</scope>
    <source>
        <strain evidence="2 3">19-m-6</strain>
    </source>
</reference>
<feature type="transmembrane region" description="Helical" evidence="1">
    <location>
        <begin position="44"/>
        <end position="67"/>
    </location>
</feature>
<organism evidence="2 3">
    <name type="scientific">Alcanivorax nanhaiticus</name>
    <dbReference type="NCBI Taxonomy" id="1177154"/>
    <lineage>
        <taxon>Bacteria</taxon>
        <taxon>Pseudomonadati</taxon>
        <taxon>Pseudomonadota</taxon>
        <taxon>Gammaproteobacteria</taxon>
        <taxon>Oceanospirillales</taxon>
        <taxon>Alcanivoracaceae</taxon>
        <taxon>Alcanivorax</taxon>
    </lineage>
</organism>
<keyword evidence="1" id="KW-1133">Transmembrane helix</keyword>
<accession>A0A095TWI7</accession>
<dbReference type="STRING" id="1177154.Y5S_00385"/>
<protein>
    <recommendedName>
        <fullName evidence="4">DUF805 domain-containing protein</fullName>
    </recommendedName>
</protein>
<keyword evidence="1" id="KW-0472">Membrane</keyword>
<dbReference type="EMBL" id="ARXV01000001">
    <property type="protein sequence ID" value="KGD66718.1"/>
    <property type="molecule type" value="Genomic_DNA"/>
</dbReference>
<evidence type="ECO:0008006" key="4">
    <source>
        <dbReference type="Google" id="ProtNLM"/>
    </source>
</evidence>
<proteinExistence type="predicted"/>
<comment type="caution">
    <text evidence="2">The sequence shown here is derived from an EMBL/GenBank/DDBJ whole genome shotgun (WGS) entry which is preliminary data.</text>
</comment>
<evidence type="ECO:0000313" key="3">
    <source>
        <dbReference type="Proteomes" id="UP000029444"/>
    </source>
</evidence>
<name>A0A095TWI7_9GAMM</name>
<dbReference type="AlphaFoldDB" id="A0A095TWI7"/>
<sequence>MAMMGDHIFGNTMWSGHWLWLLVIAIAVVIPAWRICQRMGYPGWTGALILIPTVNLAILYFLAFSEWPADNAEDRKKGKRIKWLILPLHESETDRHLIGLSG</sequence>
<dbReference type="Proteomes" id="UP000029444">
    <property type="component" value="Unassembled WGS sequence"/>
</dbReference>
<dbReference type="eggNOG" id="ENOG50336GZ">
    <property type="taxonomic scope" value="Bacteria"/>
</dbReference>
<dbReference type="RefSeq" id="WP_231552607.1">
    <property type="nucleotide sequence ID" value="NZ_ARXV01000001.1"/>
</dbReference>
<keyword evidence="3" id="KW-1185">Reference proteome</keyword>